<comment type="caution">
    <text evidence="1">The sequence shown here is derived from an EMBL/GenBank/DDBJ whole genome shotgun (WGS) entry which is preliminary data.</text>
</comment>
<name>A0AAD7HHN8_9AGAR</name>
<evidence type="ECO:0000313" key="2">
    <source>
        <dbReference type="Proteomes" id="UP001215598"/>
    </source>
</evidence>
<evidence type="ECO:0008006" key="3">
    <source>
        <dbReference type="Google" id="ProtNLM"/>
    </source>
</evidence>
<dbReference type="Proteomes" id="UP001215598">
    <property type="component" value="Unassembled WGS sequence"/>
</dbReference>
<sequence length="367" mass="41287">MKLERSLSSLEEENGVLQDRLHAYTYPVLTLPNEIVSEFFLHFLPVYPEAPPIIGRSSPNVLGQICRKWREIAFGTPVLWRAITLSLRNGKRIDQKFRLLELWLKRSGSCLLSIQIDLSLDHYSGTRSLLATLDSFTDALAAHSARWEYFRLNSFTHPFPSISAPLPFLRALSMGPVGPVVNGAPNIDSLVQALHTARLLRDVDVVYWREHCISYYPWSQLTRFTAHVILPHLCVDVLTQARNLTYCHVSIARQSPPQSARNVTLPCLSTLILRGYIWDGMSWAFLDVFTLPALRELQVAEAVLQGDPIGLLESLISRSGCSLEALYLENPIVALESYCTALPTVRTIVDGELNPVNPWVLLGDEED</sequence>
<protein>
    <recommendedName>
        <fullName evidence="3">F-box domain-containing protein</fullName>
    </recommendedName>
</protein>
<dbReference type="EMBL" id="JARKIB010000236">
    <property type="protein sequence ID" value="KAJ7720819.1"/>
    <property type="molecule type" value="Genomic_DNA"/>
</dbReference>
<gene>
    <name evidence="1" type="ORF">B0H16DRAFT_1474238</name>
</gene>
<accession>A0AAD7HHN8</accession>
<dbReference type="AlphaFoldDB" id="A0AAD7HHN8"/>
<evidence type="ECO:0000313" key="1">
    <source>
        <dbReference type="EMBL" id="KAJ7720819.1"/>
    </source>
</evidence>
<organism evidence="1 2">
    <name type="scientific">Mycena metata</name>
    <dbReference type="NCBI Taxonomy" id="1033252"/>
    <lineage>
        <taxon>Eukaryota</taxon>
        <taxon>Fungi</taxon>
        <taxon>Dikarya</taxon>
        <taxon>Basidiomycota</taxon>
        <taxon>Agaricomycotina</taxon>
        <taxon>Agaricomycetes</taxon>
        <taxon>Agaricomycetidae</taxon>
        <taxon>Agaricales</taxon>
        <taxon>Marasmiineae</taxon>
        <taxon>Mycenaceae</taxon>
        <taxon>Mycena</taxon>
    </lineage>
</organism>
<reference evidence="1" key="1">
    <citation type="submission" date="2023-03" db="EMBL/GenBank/DDBJ databases">
        <title>Massive genome expansion in bonnet fungi (Mycena s.s.) driven by repeated elements and novel gene families across ecological guilds.</title>
        <authorList>
            <consortium name="Lawrence Berkeley National Laboratory"/>
            <person name="Harder C.B."/>
            <person name="Miyauchi S."/>
            <person name="Viragh M."/>
            <person name="Kuo A."/>
            <person name="Thoen E."/>
            <person name="Andreopoulos B."/>
            <person name="Lu D."/>
            <person name="Skrede I."/>
            <person name="Drula E."/>
            <person name="Henrissat B."/>
            <person name="Morin E."/>
            <person name="Kohler A."/>
            <person name="Barry K."/>
            <person name="LaButti K."/>
            <person name="Morin E."/>
            <person name="Salamov A."/>
            <person name="Lipzen A."/>
            <person name="Mereny Z."/>
            <person name="Hegedus B."/>
            <person name="Baldrian P."/>
            <person name="Stursova M."/>
            <person name="Weitz H."/>
            <person name="Taylor A."/>
            <person name="Grigoriev I.V."/>
            <person name="Nagy L.G."/>
            <person name="Martin F."/>
            <person name="Kauserud H."/>
        </authorList>
    </citation>
    <scope>NUCLEOTIDE SEQUENCE</scope>
    <source>
        <strain evidence="1">CBHHK182m</strain>
    </source>
</reference>
<proteinExistence type="predicted"/>
<keyword evidence="2" id="KW-1185">Reference proteome</keyword>